<evidence type="ECO:0000313" key="10">
    <source>
        <dbReference type="EMBL" id="KAK3686195.1"/>
    </source>
</evidence>
<proteinExistence type="inferred from homology"/>
<keyword evidence="3 9" id="KW-0812">Transmembrane</keyword>
<evidence type="ECO:0000256" key="1">
    <source>
        <dbReference type="ARBA" id="ARBA00004167"/>
    </source>
</evidence>
<reference evidence="10" key="2">
    <citation type="submission" date="2023-06" db="EMBL/GenBank/DDBJ databases">
        <authorList>
            <consortium name="Lawrence Berkeley National Laboratory"/>
            <person name="Haridas S."/>
            <person name="Hensen N."/>
            <person name="Bonometti L."/>
            <person name="Westerberg I."/>
            <person name="Brannstrom I.O."/>
            <person name="Guillou S."/>
            <person name="Cros-Aarteil S."/>
            <person name="Calhoun S."/>
            <person name="Kuo A."/>
            <person name="Mondo S."/>
            <person name="Pangilinan J."/>
            <person name="Riley R."/>
            <person name="Labutti K."/>
            <person name="Andreopoulos B."/>
            <person name="Lipzen A."/>
            <person name="Chen C."/>
            <person name="Yanf M."/>
            <person name="Daum C."/>
            <person name="Ng V."/>
            <person name="Clum A."/>
            <person name="Steindorff A."/>
            <person name="Ohm R."/>
            <person name="Martin F."/>
            <person name="Silar P."/>
            <person name="Natvig D."/>
            <person name="Lalanne C."/>
            <person name="Gautier V."/>
            <person name="Ament-Velasquez S.L."/>
            <person name="Kruys A."/>
            <person name="Hutchinson M.I."/>
            <person name="Powell A.J."/>
            <person name="Barry K."/>
            <person name="Miller A.N."/>
            <person name="Grigoriev I.V."/>
            <person name="Debuchy R."/>
            <person name="Gladieux P."/>
            <person name="Thoren M.H."/>
            <person name="Johannesson H."/>
        </authorList>
    </citation>
    <scope>NUCLEOTIDE SEQUENCE</scope>
    <source>
        <strain evidence="10">CBS 314.62</strain>
    </source>
</reference>
<accession>A0AAE1CB45</accession>
<dbReference type="PANTHER" id="PTHR33365">
    <property type="entry name" value="YALI0B05434P"/>
    <property type="match status" value="1"/>
</dbReference>
<comment type="similarity">
    <text evidence="8">Belongs to the ustYa family.</text>
</comment>
<comment type="subcellular location">
    <subcellularLocation>
        <location evidence="1">Membrane</location>
        <topology evidence="1">Single-pass membrane protein</topology>
    </subcellularLocation>
</comment>
<sequence>MDKLSSDSSDSELGELLLDDSSESGHIRGSSWRWMPKNALGLSMLSLLVYIAVLFTVRVAAQLASGLSYQAIDTHFTLNIRVTPEDLDAIGENKTDRVQVNGGDYAAVLGVYHHIHCLNNLRRVVHWDYYGPRLAGGKHPEGFSKEHSNHCIDSLRQSLMCHPNTAVYTAQWQDDPHSPIRKDIKSDAVTTCVKWDSLDGWARPRALVPGNYFYLPGPYKSNRVAYEPKSSSGGA</sequence>
<feature type="transmembrane region" description="Helical" evidence="9">
    <location>
        <begin position="39"/>
        <end position="61"/>
    </location>
</feature>
<evidence type="ECO:0000256" key="5">
    <source>
        <dbReference type="ARBA" id="ARBA00023026"/>
    </source>
</evidence>
<evidence type="ECO:0000256" key="4">
    <source>
        <dbReference type="ARBA" id="ARBA00022989"/>
    </source>
</evidence>
<evidence type="ECO:0000256" key="7">
    <source>
        <dbReference type="ARBA" id="ARBA00023180"/>
    </source>
</evidence>
<dbReference type="Pfam" id="PF11807">
    <property type="entry name" value="UstYa"/>
    <property type="match status" value="1"/>
</dbReference>
<keyword evidence="4 9" id="KW-1133">Transmembrane helix</keyword>
<dbReference type="GO" id="GO:0043386">
    <property type="term" value="P:mycotoxin biosynthetic process"/>
    <property type="evidence" value="ECO:0007669"/>
    <property type="project" value="InterPro"/>
</dbReference>
<dbReference type="AlphaFoldDB" id="A0AAE1CB45"/>
<evidence type="ECO:0000256" key="3">
    <source>
        <dbReference type="ARBA" id="ARBA00022692"/>
    </source>
</evidence>
<gene>
    <name evidence="10" type="ORF">B0T22DRAFT_443279</name>
</gene>
<dbReference type="Proteomes" id="UP001270362">
    <property type="component" value="Unassembled WGS sequence"/>
</dbReference>
<evidence type="ECO:0000256" key="9">
    <source>
        <dbReference type="SAM" id="Phobius"/>
    </source>
</evidence>
<evidence type="ECO:0008006" key="12">
    <source>
        <dbReference type="Google" id="ProtNLM"/>
    </source>
</evidence>
<organism evidence="10 11">
    <name type="scientific">Podospora appendiculata</name>
    <dbReference type="NCBI Taxonomy" id="314037"/>
    <lineage>
        <taxon>Eukaryota</taxon>
        <taxon>Fungi</taxon>
        <taxon>Dikarya</taxon>
        <taxon>Ascomycota</taxon>
        <taxon>Pezizomycotina</taxon>
        <taxon>Sordariomycetes</taxon>
        <taxon>Sordariomycetidae</taxon>
        <taxon>Sordariales</taxon>
        <taxon>Podosporaceae</taxon>
        <taxon>Podospora</taxon>
    </lineage>
</organism>
<dbReference type="PANTHER" id="PTHR33365:SF4">
    <property type="entry name" value="CYCLOCHLOROTINE BIOSYNTHESIS PROTEIN O"/>
    <property type="match status" value="1"/>
</dbReference>
<keyword evidence="7" id="KW-0325">Glycoprotein</keyword>
<evidence type="ECO:0000256" key="2">
    <source>
        <dbReference type="ARBA" id="ARBA00004685"/>
    </source>
</evidence>
<protein>
    <recommendedName>
        <fullName evidence="12">DUF3328 domain-containing protein</fullName>
    </recommendedName>
</protein>
<keyword evidence="11" id="KW-1185">Reference proteome</keyword>
<evidence type="ECO:0000313" key="11">
    <source>
        <dbReference type="Proteomes" id="UP001270362"/>
    </source>
</evidence>
<reference evidence="10" key="1">
    <citation type="journal article" date="2023" name="Mol. Phylogenet. Evol.">
        <title>Genome-scale phylogeny and comparative genomics of the fungal order Sordariales.</title>
        <authorList>
            <person name="Hensen N."/>
            <person name="Bonometti L."/>
            <person name="Westerberg I."/>
            <person name="Brannstrom I.O."/>
            <person name="Guillou S."/>
            <person name="Cros-Aarteil S."/>
            <person name="Calhoun S."/>
            <person name="Haridas S."/>
            <person name="Kuo A."/>
            <person name="Mondo S."/>
            <person name="Pangilinan J."/>
            <person name="Riley R."/>
            <person name="LaButti K."/>
            <person name="Andreopoulos B."/>
            <person name="Lipzen A."/>
            <person name="Chen C."/>
            <person name="Yan M."/>
            <person name="Daum C."/>
            <person name="Ng V."/>
            <person name="Clum A."/>
            <person name="Steindorff A."/>
            <person name="Ohm R.A."/>
            <person name="Martin F."/>
            <person name="Silar P."/>
            <person name="Natvig D.O."/>
            <person name="Lalanne C."/>
            <person name="Gautier V."/>
            <person name="Ament-Velasquez S.L."/>
            <person name="Kruys A."/>
            <person name="Hutchinson M.I."/>
            <person name="Powell A.J."/>
            <person name="Barry K."/>
            <person name="Miller A.N."/>
            <person name="Grigoriev I.V."/>
            <person name="Debuchy R."/>
            <person name="Gladieux P."/>
            <person name="Hiltunen Thoren M."/>
            <person name="Johannesson H."/>
        </authorList>
    </citation>
    <scope>NUCLEOTIDE SEQUENCE</scope>
    <source>
        <strain evidence="10">CBS 314.62</strain>
    </source>
</reference>
<keyword evidence="5" id="KW-0843">Virulence</keyword>
<dbReference type="InterPro" id="IPR021765">
    <property type="entry name" value="UstYa-like"/>
</dbReference>
<evidence type="ECO:0000256" key="6">
    <source>
        <dbReference type="ARBA" id="ARBA00023136"/>
    </source>
</evidence>
<comment type="pathway">
    <text evidence="2">Mycotoxin biosynthesis.</text>
</comment>
<keyword evidence="6 9" id="KW-0472">Membrane</keyword>
<evidence type="ECO:0000256" key="8">
    <source>
        <dbReference type="ARBA" id="ARBA00035112"/>
    </source>
</evidence>
<name>A0AAE1CB45_9PEZI</name>
<dbReference type="GO" id="GO:0016020">
    <property type="term" value="C:membrane"/>
    <property type="evidence" value="ECO:0007669"/>
    <property type="project" value="UniProtKB-SubCell"/>
</dbReference>
<comment type="caution">
    <text evidence="10">The sequence shown here is derived from an EMBL/GenBank/DDBJ whole genome shotgun (WGS) entry which is preliminary data.</text>
</comment>
<dbReference type="EMBL" id="JAULSO010000003">
    <property type="protein sequence ID" value="KAK3686195.1"/>
    <property type="molecule type" value="Genomic_DNA"/>
</dbReference>